<dbReference type="EMBL" id="SSTD01014035">
    <property type="protein sequence ID" value="TYK04727.1"/>
    <property type="molecule type" value="Genomic_DNA"/>
</dbReference>
<reference evidence="4 5" key="1">
    <citation type="submission" date="2019-08" db="EMBL/GenBank/DDBJ databases">
        <title>Draft genome sequences of two oriental melons (Cucumis melo L. var makuwa).</title>
        <authorList>
            <person name="Kwon S.-Y."/>
        </authorList>
    </citation>
    <scope>NUCLEOTIDE SEQUENCE [LARGE SCALE GENOMIC DNA]</scope>
    <source>
        <strain evidence="5">cv. Chang Bougi</strain>
        <strain evidence="4">cv. SW 3</strain>
        <tissue evidence="2">Leaf</tissue>
    </source>
</reference>
<organism evidence="2 4">
    <name type="scientific">Cucumis melo var. makuwa</name>
    <name type="common">Oriental melon</name>
    <dbReference type="NCBI Taxonomy" id="1194695"/>
    <lineage>
        <taxon>Eukaryota</taxon>
        <taxon>Viridiplantae</taxon>
        <taxon>Streptophyta</taxon>
        <taxon>Embryophyta</taxon>
        <taxon>Tracheophyta</taxon>
        <taxon>Spermatophyta</taxon>
        <taxon>Magnoliopsida</taxon>
        <taxon>eudicotyledons</taxon>
        <taxon>Gunneridae</taxon>
        <taxon>Pentapetalae</taxon>
        <taxon>rosids</taxon>
        <taxon>fabids</taxon>
        <taxon>Cucurbitales</taxon>
        <taxon>Cucurbitaceae</taxon>
        <taxon>Benincaseae</taxon>
        <taxon>Cucumis</taxon>
    </lineage>
</organism>
<protein>
    <submittedName>
        <fullName evidence="2">Keratin, type I cytoskeletal 9-like</fullName>
    </submittedName>
</protein>
<evidence type="ECO:0000313" key="5">
    <source>
        <dbReference type="Proteomes" id="UP000321947"/>
    </source>
</evidence>
<accession>A0A5A7SIJ0</accession>
<dbReference type="EMBL" id="SSTE01023130">
    <property type="protein sequence ID" value="KAA0025454.1"/>
    <property type="molecule type" value="Genomic_DNA"/>
</dbReference>
<sequence>MKKRCGSSSRDCRRWLGCGCSHGCDRGTKPQNCAGGTSNTDNGTRDKSHIKCFTCNKMKHYTTECHEKGRDDGAHLTRATDKEPALMIGTCIGRDRVGGVLLSKEQLLPKIYYNNKNEENKGVWYLNNGASNHMTNHHEKLQELDGSVTGRVKFLNESTIQIMGKGMIVFEYQNSDQKAFQEVYYIP</sequence>
<gene>
    <name evidence="3" type="ORF">E5676_scaffold68G00200</name>
    <name evidence="2" type="ORF">E6C27_scaffold417G00500</name>
</gene>
<evidence type="ECO:0000313" key="3">
    <source>
        <dbReference type="EMBL" id="TYK04727.1"/>
    </source>
</evidence>
<dbReference type="Proteomes" id="UP000321947">
    <property type="component" value="Unassembled WGS sequence"/>
</dbReference>
<dbReference type="AlphaFoldDB" id="A0A5A7SIJ0"/>
<evidence type="ECO:0000313" key="2">
    <source>
        <dbReference type="EMBL" id="KAA0025454.1"/>
    </source>
</evidence>
<proteinExistence type="predicted"/>
<evidence type="ECO:0000259" key="1">
    <source>
        <dbReference type="Pfam" id="PF22936"/>
    </source>
</evidence>
<dbReference type="Proteomes" id="UP000321393">
    <property type="component" value="Unassembled WGS sequence"/>
</dbReference>
<dbReference type="InterPro" id="IPR054722">
    <property type="entry name" value="PolX-like_BBD"/>
</dbReference>
<evidence type="ECO:0000313" key="4">
    <source>
        <dbReference type="Proteomes" id="UP000321393"/>
    </source>
</evidence>
<feature type="domain" description="Retrovirus-related Pol polyprotein from transposon TNT 1-94-like beta-barrel" evidence="1">
    <location>
        <begin position="124"/>
        <end position="187"/>
    </location>
</feature>
<dbReference type="Pfam" id="PF22936">
    <property type="entry name" value="Pol_BBD"/>
    <property type="match status" value="1"/>
</dbReference>
<name>A0A5A7SIJ0_CUCMM</name>
<dbReference type="OrthoDB" id="6776856at2759"/>
<comment type="caution">
    <text evidence="2">The sequence shown here is derived from an EMBL/GenBank/DDBJ whole genome shotgun (WGS) entry which is preliminary data.</text>
</comment>